<dbReference type="GO" id="GO:0008270">
    <property type="term" value="F:zinc ion binding"/>
    <property type="evidence" value="ECO:0007669"/>
    <property type="project" value="UniProtKB-UniRule"/>
</dbReference>
<name>A0A1S8WIZ5_OPIVI</name>
<evidence type="ECO:0000256" key="8">
    <source>
        <dbReference type="ARBA" id="ARBA00022833"/>
    </source>
</evidence>
<gene>
    <name evidence="11" type="ORF">X801_09803</name>
</gene>
<feature type="domain" description="Prenyltransferase alpha-alpha toroid" evidence="10">
    <location>
        <begin position="197"/>
        <end position="469"/>
    </location>
</feature>
<keyword evidence="12" id="KW-1185">Reference proteome</keyword>
<comment type="subunit">
    <text evidence="9">Heterodimer of an alpha and a beta subunit.</text>
</comment>
<dbReference type="Gene3D" id="1.50.10.20">
    <property type="match status" value="1"/>
</dbReference>
<sequence>MQASKRLITATKKYRGHLCCSLMSSKQVGKMLQRISFRARLGAASASLKIKMVGDVKQCDKIPYTSQPLTSRTVNTAPNKDCIKTLSCKIHDVLPSRISYGIRATIKFEGLRKTPCIIGGLTQFSNPTTVYAVDNRPSSQQPSRMERLTLFNMRQRSRDVEPQTPTIVDQTETEKLVRKAYYERLSTWKDNALRLFKLNHVHYISKRLVQLATSFECLDASQPWLAYWMVHSLRLLNFTISDETKAHLLAFLKSTQHPEGGFGGGPYQFAHLATTYGATNCLAALCWKDALDIIDRPALFHWLQKLRQPDGSFVMHIGGEVDVRGAYCAVAVAKLTGLYPAHPELFSGTADWIASCQTYEGGFGAQPGIEAHGGYTFCAVAALCLLERPDLIDIPRVLRWLAHRQMASEGGFQGRTNKLVDSCYSFWLGALFPVIEELLDLSDDPALLTDETLFNASALQEYILLCCQKVSYTRPGLSVPIPGDAEKGHPELGDCRVEGDGGLIDKPGKNADCYHTCYALSGLSIAQHCPRPRRRQLPAHISNSRSSSFVSIGKPSPAPLVEILCEELDNELADLDPLHNILHDGLGYTLTYFALLDSGKPSEEAAELASKAVENCLTPPRRVITKLCPVSIHDIGSPDHGHSKHTCVTP</sequence>
<keyword evidence="6 9" id="KW-0479">Metal-binding</keyword>
<dbReference type="PANTHER" id="PTHR11774">
    <property type="entry name" value="GERANYLGERANYL TRANSFERASE TYPE BETA SUBUNIT"/>
    <property type="match status" value="1"/>
</dbReference>
<comment type="catalytic activity">
    <reaction evidence="9">
        <text>L-cysteinyl-[protein] + (2E,6E)-farnesyl diphosphate = S-(2E,6E)-farnesyl-L-cysteinyl-[protein] + diphosphate</text>
        <dbReference type="Rhea" id="RHEA:13345"/>
        <dbReference type="Rhea" id="RHEA-COMP:10131"/>
        <dbReference type="Rhea" id="RHEA-COMP:11535"/>
        <dbReference type="ChEBI" id="CHEBI:29950"/>
        <dbReference type="ChEBI" id="CHEBI:33019"/>
        <dbReference type="ChEBI" id="CHEBI:86019"/>
        <dbReference type="ChEBI" id="CHEBI:175763"/>
    </reaction>
</comment>
<dbReference type="GO" id="GO:0005965">
    <property type="term" value="C:protein farnesyltransferase complex"/>
    <property type="evidence" value="ECO:0007669"/>
    <property type="project" value="UniProtKB-UniRule"/>
</dbReference>
<evidence type="ECO:0000256" key="2">
    <source>
        <dbReference type="ARBA" id="ARBA00012702"/>
    </source>
</evidence>
<evidence type="ECO:0000256" key="1">
    <source>
        <dbReference type="ARBA" id="ARBA00010497"/>
    </source>
</evidence>
<comment type="cofactor">
    <cofactor evidence="9">
        <name>Zn(2+)</name>
        <dbReference type="ChEBI" id="CHEBI:29105"/>
    </cofactor>
    <text evidence="9">Binds 1 zinc ion per subunit.</text>
</comment>
<comment type="function">
    <text evidence="9">Catalyzes the transfer of a farnesyl moiety from farnesyl diphosphate to a cysteine at the fourth position from the C-terminus of several proteins. The beta subunit is responsible for peptide-binding.</text>
</comment>
<dbReference type="EC" id="2.5.1.58" evidence="2 9"/>
<evidence type="ECO:0000313" key="12">
    <source>
        <dbReference type="Proteomes" id="UP000243686"/>
    </source>
</evidence>
<evidence type="ECO:0000313" key="11">
    <source>
        <dbReference type="EMBL" id="OON14405.1"/>
    </source>
</evidence>
<accession>A0A1S8WIZ5</accession>
<dbReference type="SUPFAM" id="SSF48239">
    <property type="entry name" value="Terpenoid cyclases/Protein prenyltransferases"/>
    <property type="match status" value="1"/>
</dbReference>
<evidence type="ECO:0000256" key="9">
    <source>
        <dbReference type="RuleBase" id="RU365056"/>
    </source>
</evidence>
<dbReference type="Proteomes" id="UP000243686">
    <property type="component" value="Unassembled WGS sequence"/>
</dbReference>
<dbReference type="InterPro" id="IPR001330">
    <property type="entry name" value="Prenyltrans"/>
</dbReference>
<evidence type="ECO:0000256" key="7">
    <source>
        <dbReference type="ARBA" id="ARBA00022737"/>
    </source>
</evidence>
<dbReference type="GO" id="GO:0004660">
    <property type="term" value="F:protein farnesyltransferase activity"/>
    <property type="evidence" value="ECO:0007669"/>
    <property type="project" value="UniProtKB-UniRule"/>
</dbReference>
<dbReference type="PANTHER" id="PTHR11774:SF6">
    <property type="entry name" value="PROTEIN FARNESYLTRANSFERASE SUBUNIT BETA"/>
    <property type="match status" value="1"/>
</dbReference>
<keyword evidence="8 9" id="KW-0862">Zinc</keyword>
<evidence type="ECO:0000256" key="3">
    <source>
        <dbReference type="ARBA" id="ARBA00015798"/>
    </source>
</evidence>
<keyword evidence="5 9" id="KW-0808">Transferase</keyword>
<dbReference type="CDD" id="cd02893">
    <property type="entry name" value="FTase"/>
    <property type="match status" value="1"/>
</dbReference>
<comment type="similarity">
    <text evidence="1 9">Belongs to the protein prenyltransferase subunit beta family.</text>
</comment>
<dbReference type="InterPro" id="IPR026872">
    <property type="entry name" value="FTB"/>
</dbReference>
<dbReference type="Pfam" id="PF00432">
    <property type="entry name" value="Prenyltrans"/>
    <property type="match status" value="2"/>
</dbReference>
<dbReference type="GO" id="GO:0097354">
    <property type="term" value="P:prenylation"/>
    <property type="evidence" value="ECO:0007669"/>
    <property type="project" value="UniProtKB-UniRule"/>
</dbReference>
<dbReference type="AlphaFoldDB" id="A0A1S8WIZ5"/>
<reference evidence="11 12" key="1">
    <citation type="submission" date="2015-03" db="EMBL/GenBank/DDBJ databases">
        <title>Draft genome of the nematode, Opisthorchis viverrini.</title>
        <authorList>
            <person name="Mitreva M."/>
        </authorList>
    </citation>
    <scope>NUCLEOTIDE SEQUENCE [LARGE SCALE GENOMIC DNA]</scope>
    <source>
        <strain evidence="11">Khon Kaen</strain>
    </source>
</reference>
<evidence type="ECO:0000256" key="5">
    <source>
        <dbReference type="ARBA" id="ARBA00022679"/>
    </source>
</evidence>
<evidence type="ECO:0000256" key="4">
    <source>
        <dbReference type="ARBA" id="ARBA00022602"/>
    </source>
</evidence>
<keyword evidence="7" id="KW-0677">Repeat</keyword>
<protein>
    <recommendedName>
        <fullName evidence="3 9">Protein farnesyltransferase subunit beta</fullName>
        <shortName evidence="9">FTase-beta</shortName>
        <ecNumber evidence="2 9">2.5.1.58</ecNumber>
    </recommendedName>
</protein>
<keyword evidence="4 9" id="KW-0637">Prenyltransferase</keyword>
<feature type="domain" description="Prenyltransferase alpha-alpha toroid" evidence="10">
    <location>
        <begin position="495"/>
        <end position="581"/>
    </location>
</feature>
<proteinExistence type="inferred from homology"/>
<organism evidence="11 12">
    <name type="scientific">Opisthorchis viverrini</name>
    <name type="common">Southeast Asian liver fluke</name>
    <dbReference type="NCBI Taxonomy" id="6198"/>
    <lineage>
        <taxon>Eukaryota</taxon>
        <taxon>Metazoa</taxon>
        <taxon>Spiralia</taxon>
        <taxon>Lophotrochozoa</taxon>
        <taxon>Platyhelminthes</taxon>
        <taxon>Trematoda</taxon>
        <taxon>Digenea</taxon>
        <taxon>Opisthorchiida</taxon>
        <taxon>Opisthorchiata</taxon>
        <taxon>Opisthorchiidae</taxon>
        <taxon>Opisthorchis</taxon>
    </lineage>
</organism>
<evidence type="ECO:0000256" key="6">
    <source>
        <dbReference type="ARBA" id="ARBA00022723"/>
    </source>
</evidence>
<evidence type="ECO:0000259" key="10">
    <source>
        <dbReference type="Pfam" id="PF00432"/>
    </source>
</evidence>
<dbReference type="InterPro" id="IPR008930">
    <property type="entry name" value="Terpenoid_cyclase/PrenylTrfase"/>
</dbReference>
<dbReference type="InterPro" id="IPR045089">
    <property type="entry name" value="PGGT1B-like"/>
</dbReference>
<dbReference type="EMBL" id="KV906666">
    <property type="protein sequence ID" value="OON14405.1"/>
    <property type="molecule type" value="Genomic_DNA"/>
</dbReference>